<dbReference type="PANTHER" id="PTHR43694">
    <property type="entry name" value="RIBONUCLEASE J"/>
    <property type="match status" value="1"/>
</dbReference>
<dbReference type="AlphaFoldDB" id="A0A9E2BGR2"/>
<organism evidence="14 15">
    <name type="scientific">Psychracetigena formicireducens</name>
    <dbReference type="NCBI Taxonomy" id="2986056"/>
    <lineage>
        <taxon>Bacteria</taxon>
        <taxon>Bacillati</taxon>
        <taxon>Candidatus Lithacetigenota</taxon>
        <taxon>Candidatus Psychracetigena</taxon>
    </lineage>
</organism>
<comment type="subcellular location">
    <subcellularLocation>
        <location evidence="9">Cytoplasm</location>
    </subcellularLocation>
</comment>
<evidence type="ECO:0000256" key="6">
    <source>
        <dbReference type="ARBA" id="ARBA00022833"/>
    </source>
</evidence>
<feature type="binding site" evidence="12">
    <location>
        <position position="72"/>
    </location>
    <ligand>
        <name>Zn(2+)</name>
        <dbReference type="ChEBI" id="CHEBI:29105"/>
        <label>1</label>
        <note>catalytic</note>
    </ligand>
</feature>
<dbReference type="GO" id="GO:0003723">
    <property type="term" value="F:RNA binding"/>
    <property type="evidence" value="ECO:0007669"/>
    <property type="project" value="UniProtKB-UniRule"/>
</dbReference>
<dbReference type="InterPro" id="IPR030854">
    <property type="entry name" value="RNase_J_bac"/>
</dbReference>
<dbReference type="Pfam" id="PF17770">
    <property type="entry name" value="RNase_J_C"/>
    <property type="match status" value="1"/>
</dbReference>
<accession>A0A9E2BGR2</accession>
<evidence type="ECO:0000256" key="12">
    <source>
        <dbReference type="PIRSR" id="PIRSR004803-3"/>
    </source>
</evidence>
<evidence type="ECO:0000313" key="15">
    <source>
        <dbReference type="Proteomes" id="UP000811545"/>
    </source>
</evidence>
<feature type="binding site" evidence="12">
    <location>
        <position position="71"/>
    </location>
    <ligand>
        <name>Zn(2+)</name>
        <dbReference type="ChEBI" id="CHEBI:29105"/>
        <label>1</label>
        <note>catalytic</note>
    </ligand>
</feature>
<dbReference type="InterPro" id="IPR004613">
    <property type="entry name" value="RNase_J"/>
</dbReference>
<dbReference type="GO" id="GO:0006364">
    <property type="term" value="P:rRNA processing"/>
    <property type="evidence" value="ECO:0007669"/>
    <property type="project" value="UniProtKB-UniRule"/>
</dbReference>
<dbReference type="PANTHER" id="PTHR43694:SF1">
    <property type="entry name" value="RIBONUCLEASE J"/>
    <property type="match status" value="1"/>
</dbReference>
<dbReference type="Pfam" id="PF00753">
    <property type="entry name" value="Lactamase_B"/>
    <property type="match status" value="1"/>
</dbReference>
<feature type="active site" description="Proton acceptor" evidence="10">
    <location>
        <position position="360"/>
    </location>
</feature>
<evidence type="ECO:0000256" key="1">
    <source>
        <dbReference type="ARBA" id="ARBA00022490"/>
    </source>
</evidence>
<keyword evidence="6 12" id="KW-0862">Zinc</keyword>
<feature type="binding site" evidence="9 11">
    <location>
        <begin position="356"/>
        <end position="360"/>
    </location>
    <ligand>
        <name>substrate</name>
    </ligand>
</feature>
<evidence type="ECO:0000256" key="9">
    <source>
        <dbReference type="HAMAP-Rule" id="MF_01491"/>
    </source>
</evidence>
<keyword evidence="1 9" id="KW-0963">Cytoplasm</keyword>
<feature type="binding site" evidence="12">
    <location>
        <position position="133"/>
    </location>
    <ligand>
        <name>Zn(2+)</name>
        <dbReference type="ChEBI" id="CHEBI:29105"/>
        <label>1</label>
        <note>catalytic</note>
    </ligand>
</feature>
<reference evidence="14 15" key="1">
    <citation type="journal article" date="2021" name="bioRxiv">
        <title>Unique metabolic strategies in Hadean analogues reveal hints for primordial physiology.</title>
        <authorList>
            <person name="Nobu M.K."/>
            <person name="Nakai R."/>
            <person name="Tamazawa S."/>
            <person name="Mori H."/>
            <person name="Toyoda A."/>
            <person name="Ijiri A."/>
            <person name="Suzuki S."/>
            <person name="Kurokawa K."/>
            <person name="Kamagata Y."/>
            <person name="Tamaki H."/>
        </authorList>
    </citation>
    <scope>NUCLEOTIDE SEQUENCE [LARGE SCALE GENOMIC DNA]</scope>
    <source>
        <strain evidence="14">BS525</strain>
    </source>
</reference>
<dbReference type="SUPFAM" id="SSF56281">
    <property type="entry name" value="Metallo-hydrolase/oxidoreductase"/>
    <property type="match status" value="1"/>
</dbReference>
<dbReference type="InterPro" id="IPR036866">
    <property type="entry name" value="RibonucZ/Hydroxyglut_hydro"/>
</dbReference>
<dbReference type="GO" id="GO:0004521">
    <property type="term" value="F:RNA endonuclease activity"/>
    <property type="evidence" value="ECO:0007669"/>
    <property type="project" value="UniProtKB-UniRule"/>
</dbReference>
<evidence type="ECO:0000256" key="4">
    <source>
        <dbReference type="ARBA" id="ARBA00022759"/>
    </source>
</evidence>
<dbReference type="Gene3D" id="3.60.15.10">
    <property type="entry name" value="Ribonuclease Z/Hydroxyacylglutathione hydrolase-like"/>
    <property type="match status" value="1"/>
</dbReference>
<feature type="binding site" evidence="12">
    <location>
        <position position="435"/>
    </location>
    <ligand>
        <name>Ca(2+)</name>
        <dbReference type="ChEBI" id="CHEBI:29108"/>
    </ligand>
</feature>
<comment type="caution">
    <text evidence="14">The sequence shown here is derived from an EMBL/GenBank/DDBJ whole genome shotgun (WGS) entry which is preliminary data.</text>
</comment>
<dbReference type="InterPro" id="IPR055132">
    <property type="entry name" value="RNase_J_b_CASP"/>
</dbReference>
<feature type="domain" description="Metallo-beta-lactamase" evidence="13">
    <location>
        <begin position="16"/>
        <end position="207"/>
    </location>
</feature>
<dbReference type="Pfam" id="PF22505">
    <property type="entry name" value="RNase_J_b_CASP"/>
    <property type="match status" value="1"/>
</dbReference>
<keyword evidence="8 9" id="KW-0694">RNA-binding</keyword>
<feature type="binding site" evidence="12">
    <location>
        <position position="69"/>
    </location>
    <ligand>
        <name>Zn(2+)</name>
        <dbReference type="ChEBI" id="CHEBI:29105"/>
        <label>1</label>
        <note>catalytic</note>
    </ligand>
</feature>
<comment type="cofactor">
    <cofactor evidence="12">
        <name>Ca(2+)</name>
        <dbReference type="ChEBI" id="CHEBI:29108"/>
    </cofactor>
    <text evidence="12">Binds 1 Ca(2+) cation per subunit. Seen in 1 crystal structure, it is not clear if it is physiologically important.</text>
</comment>
<comment type="function">
    <text evidence="9">An RNase that has 5'-3' exonuclease and possibly endonuclease activity. Involved in maturation of rRNA and in some organisms also mRNA maturation and/or decay.</text>
</comment>
<dbReference type="GO" id="GO:0004534">
    <property type="term" value="F:5'-3' RNA exonuclease activity"/>
    <property type="evidence" value="ECO:0007669"/>
    <property type="project" value="UniProtKB-UniRule"/>
</dbReference>
<dbReference type="InterPro" id="IPR011108">
    <property type="entry name" value="RMMBL"/>
</dbReference>
<comment type="subunit">
    <text evidence="9">Homodimer, may be a subunit of the RNA degradosome.</text>
</comment>
<evidence type="ECO:0000256" key="2">
    <source>
        <dbReference type="ARBA" id="ARBA00022722"/>
    </source>
</evidence>
<dbReference type="NCBIfam" id="TIGR00649">
    <property type="entry name" value="MG423"/>
    <property type="match status" value="1"/>
</dbReference>
<proteinExistence type="inferred from homology"/>
<keyword evidence="5 9" id="KW-0378">Hydrolase</keyword>
<dbReference type="CDD" id="cd07714">
    <property type="entry name" value="RNaseJ_MBL-fold"/>
    <property type="match status" value="1"/>
</dbReference>
<keyword evidence="12" id="KW-0106">Calcium</keyword>
<feature type="binding site" evidence="11">
    <location>
        <begin position="224"/>
        <end position="226"/>
    </location>
    <ligand>
        <name>substrate</name>
    </ligand>
</feature>
<feature type="binding site" evidence="12">
    <location>
        <position position="46"/>
    </location>
    <ligand>
        <name>Ca(2+)</name>
        <dbReference type="ChEBI" id="CHEBI:29108"/>
    </ligand>
</feature>
<comment type="similarity">
    <text evidence="9">Belongs to the metallo-beta-lactamase superfamily. RNA-metabolizing metallo-beta-lactamase-like family. Bacterial RNase J subfamily.</text>
</comment>
<dbReference type="Gene3D" id="3.40.50.10710">
    <property type="entry name" value="Metallo-hydrolase/oxidoreductase"/>
    <property type="match status" value="1"/>
</dbReference>
<dbReference type="Gene3D" id="3.10.20.580">
    <property type="match status" value="1"/>
</dbReference>
<evidence type="ECO:0000256" key="8">
    <source>
        <dbReference type="ARBA" id="ARBA00022884"/>
    </source>
</evidence>
<keyword evidence="2 9" id="KW-0540">Nuclease</keyword>
<dbReference type="Pfam" id="PF07521">
    <property type="entry name" value="RMMBL"/>
    <property type="match status" value="1"/>
</dbReference>
<protein>
    <recommendedName>
        <fullName evidence="9">Ribonuclease J</fullName>
        <shortName evidence="9">RNase J</shortName>
        <ecNumber evidence="9">3.1.-.-</ecNumber>
    </recommendedName>
</protein>
<dbReference type="InterPro" id="IPR001279">
    <property type="entry name" value="Metallo-B-lactamas"/>
</dbReference>
<dbReference type="HAMAP" id="MF_01491">
    <property type="entry name" value="RNase_J_bact"/>
    <property type="match status" value="1"/>
</dbReference>
<keyword evidence="4 9" id="KW-0255">Endonuclease</keyword>
<dbReference type="GO" id="GO:0005737">
    <property type="term" value="C:cytoplasm"/>
    <property type="evidence" value="ECO:0007669"/>
    <property type="project" value="UniProtKB-SubCell"/>
</dbReference>
<dbReference type="EC" id="3.1.-.-" evidence="9"/>
<dbReference type="Proteomes" id="UP000811545">
    <property type="component" value="Unassembled WGS sequence"/>
</dbReference>
<comment type="cofactor">
    <cofactor evidence="12">
        <name>Zn(2+)</name>
        <dbReference type="ChEBI" id="CHEBI:29105"/>
    </cofactor>
    <text evidence="12">Binds 2 Zn(2+) ions per subunit. It is not clear if Zn(2+) or Mg(2+) is physiologically important.</text>
</comment>
<evidence type="ECO:0000256" key="5">
    <source>
        <dbReference type="ARBA" id="ARBA00022801"/>
    </source>
</evidence>
<feature type="binding site" evidence="12">
    <location>
        <position position="155"/>
    </location>
    <ligand>
        <name>Zn(2+)</name>
        <dbReference type="ChEBI" id="CHEBI:29105"/>
        <label>1</label>
        <note>catalytic</note>
    </ligand>
</feature>
<evidence type="ECO:0000256" key="3">
    <source>
        <dbReference type="ARBA" id="ARBA00022723"/>
    </source>
</evidence>
<evidence type="ECO:0000256" key="11">
    <source>
        <dbReference type="PIRSR" id="PIRSR004803-2"/>
    </source>
</evidence>
<name>A0A9E2BGR2_PSYF1</name>
<feature type="active site" description="Proton donor" evidence="10">
    <location>
        <position position="187"/>
    </location>
</feature>
<keyword evidence="7 9" id="KW-0269">Exonuclease</keyword>
<evidence type="ECO:0000313" key="14">
    <source>
        <dbReference type="EMBL" id="MBT9144261.1"/>
    </source>
</evidence>
<gene>
    <name evidence="14" type="primary">rnjA</name>
    <name evidence="9" type="synonym">rnj</name>
    <name evidence="14" type="ORF">DDT42_00093</name>
</gene>
<feature type="binding site" evidence="12">
    <location>
        <position position="67"/>
    </location>
    <ligand>
        <name>Zn(2+)</name>
        <dbReference type="ChEBI" id="CHEBI:29105"/>
        <label>1</label>
        <note>catalytic</note>
    </ligand>
</feature>
<evidence type="ECO:0000256" key="10">
    <source>
        <dbReference type="PIRSR" id="PIRSR004803-1"/>
    </source>
</evidence>
<dbReference type="EMBL" id="QLTW01000002">
    <property type="protein sequence ID" value="MBT9144261.1"/>
    <property type="molecule type" value="Genomic_DNA"/>
</dbReference>
<evidence type="ECO:0000259" key="13">
    <source>
        <dbReference type="SMART" id="SM00849"/>
    </source>
</evidence>
<dbReference type="PIRSF" id="PIRSF004803">
    <property type="entry name" value="RnjA"/>
    <property type="match status" value="1"/>
</dbReference>
<dbReference type="InterPro" id="IPR001587">
    <property type="entry name" value="RNase_J_CS"/>
</dbReference>
<dbReference type="SMART" id="SM00849">
    <property type="entry name" value="Lactamase_B"/>
    <property type="match status" value="1"/>
</dbReference>
<dbReference type="InterPro" id="IPR041636">
    <property type="entry name" value="RNase_J_C"/>
</dbReference>
<keyword evidence="3 12" id="KW-0479">Metal-binding</keyword>
<dbReference type="PROSITE" id="PS01292">
    <property type="entry name" value="UPF0036"/>
    <property type="match status" value="1"/>
</dbReference>
<dbReference type="InterPro" id="IPR042173">
    <property type="entry name" value="RNase_J_2"/>
</dbReference>
<sequence length="561" mass="62733">MKKLLMIPLGGLGEIGKNSTIWEYENQIVVVDAGLKFPGEGDWGVDFLIPDFSYLKNKKVLAVILTHGHEDHVGALAYLLREVKAPIYGTPLTLGLAEHRLKEQGIEADLVCLKPEENLKIGPFQFEFARLSHSIPDGIGYALNTSQGLIVHSGDFKIDSTPVDGQYTDLARFTEWGKRGVNLFMSDSTNADEPGQVKSEKMVGKNLDAIFSTCKGLIVVTTFASNVHRLSQVAEYARKNGRKVAVDGKAMLKTIETARKLGYLEDVYDVFINMDDISRHPRSKMVVLTTGSQGEPMSVLRRMANKEYKKLQLVKGDYVIISADPIPGNERSVNSIINSLMWQGVELFHSEALGVHTSGHAKQEELKLLLSLVKPKYFMPVHGEERHLISHARLAAEMLIHPKRIMLLQNGDKLEIIDGKIRIAANLPLDNIYVDGLGVGDLKEVVLYERSILSREGVVVVGIHLSDSGKELIKDPEVKAIGLLYERGSEELFAELKIYIKKLVTTGMPSKREWEKKISQFFFDKLMRKPYVVVLLFNGEKNYELPGSRAQTKRTKNIPKS</sequence>
<evidence type="ECO:0000256" key="7">
    <source>
        <dbReference type="ARBA" id="ARBA00022839"/>
    </source>
</evidence>
<dbReference type="GO" id="GO:0008270">
    <property type="term" value="F:zinc ion binding"/>
    <property type="evidence" value="ECO:0007669"/>
    <property type="project" value="InterPro"/>
</dbReference>
<feature type="binding site" evidence="12">
    <location>
        <position position="44"/>
    </location>
    <ligand>
        <name>Ca(2+)</name>
        <dbReference type="ChEBI" id="CHEBI:29108"/>
    </ligand>
</feature>
<keyword evidence="9" id="KW-0698">rRNA processing</keyword>
<feature type="binding site" evidence="12">
    <location>
        <position position="382"/>
    </location>
    <ligand>
        <name>Zn(2+)</name>
        <dbReference type="ChEBI" id="CHEBI:29105"/>
        <label>1</label>
        <note>catalytic</note>
    </ligand>
</feature>